<dbReference type="Gene3D" id="3.40.50.720">
    <property type="entry name" value="NAD(P)-binding Rossmann-like Domain"/>
    <property type="match status" value="1"/>
</dbReference>
<dbReference type="KEGG" id="thig:FE785_10055"/>
<dbReference type="InterPro" id="IPR036291">
    <property type="entry name" value="NAD(P)-bd_dom_sf"/>
</dbReference>
<organism evidence="4 5">
    <name type="scientific">Thiomicrorhabdus sediminis</name>
    <dbReference type="NCBI Taxonomy" id="2580412"/>
    <lineage>
        <taxon>Bacteria</taxon>
        <taxon>Pseudomonadati</taxon>
        <taxon>Pseudomonadota</taxon>
        <taxon>Gammaproteobacteria</taxon>
        <taxon>Thiotrichales</taxon>
        <taxon>Piscirickettsiaceae</taxon>
        <taxon>Thiomicrorhabdus</taxon>
    </lineage>
</organism>
<gene>
    <name evidence="4" type="ORF">FE785_10055</name>
</gene>
<evidence type="ECO:0000256" key="1">
    <source>
        <dbReference type="ARBA" id="ARBA00006484"/>
    </source>
</evidence>
<evidence type="ECO:0000256" key="2">
    <source>
        <dbReference type="ARBA" id="ARBA00022857"/>
    </source>
</evidence>
<dbReference type="SUPFAM" id="SSF51735">
    <property type="entry name" value="NAD(P)-binding Rossmann-fold domains"/>
    <property type="match status" value="1"/>
</dbReference>
<dbReference type="InterPro" id="IPR052178">
    <property type="entry name" value="Sec_Metab_Biosynth_SDR"/>
</dbReference>
<dbReference type="CDD" id="cd05233">
    <property type="entry name" value="SDR_c"/>
    <property type="match status" value="1"/>
</dbReference>
<proteinExistence type="inferred from homology"/>
<sequence>MRQVVITGGNKGIGLALSKMYLDQGDFVHIIARDFSNQAGFDYQNHPNVKLHPFDLSHIEQLEALTNRFDNIDVLINNAGLLQPITYENYPRERRDYALNLNIIAPVELTRLLEPALRAKSAYTPRVVNNASIAGQIGHPDIWYGIAKAGLINATKAYSKAFRGDIIINAVAPSPVETDLLASIPEHRQKAFLQNTISGRFASAEEVAQAMFWLGTECPEYINGICIDINNGSLPR</sequence>
<dbReference type="Pfam" id="PF13561">
    <property type="entry name" value="adh_short_C2"/>
    <property type="match status" value="1"/>
</dbReference>
<dbReference type="InterPro" id="IPR002347">
    <property type="entry name" value="SDR_fam"/>
</dbReference>
<dbReference type="EMBL" id="CP040602">
    <property type="protein sequence ID" value="QCU90943.1"/>
    <property type="molecule type" value="Genomic_DNA"/>
</dbReference>
<protein>
    <submittedName>
        <fullName evidence="4">SDR family oxidoreductase</fullName>
    </submittedName>
</protein>
<dbReference type="PANTHER" id="PTHR43618">
    <property type="entry name" value="7-ALPHA-HYDROXYSTEROID DEHYDROGENASE"/>
    <property type="match status" value="1"/>
</dbReference>
<dbReference type="PRINTS" id="PR00081">
    <property type="entry name" value="GDHRDH"/>
</dbReference>
<keyword evidence="3" id="KW-0560">Oxidoreductase</keyword>
<dbReference type="RefSeq" id="WP_138565617.1">
    <property type="nucleotide sequence ID" value="NZ_CP040602.1"/>
</dbReference>
<keyword evidence="5" id="KW-1185">Reference proteome</keyword>
<dbReference type="Proteomes" id="UP000304864">
    <property type="component" value="Chromosome"/>
</dbReference>
<dbReference type="GO" id="GO:0016491">
    <property type="term" value="F:oxidoreductase activity"/>
    <property type="evidence" value="ECO:0007669"/>
    <property type="project" value="UniProtKB-KW"/>
</dbReference>
<comment type="similarity">
    <text evidence="1">Belongs to the short-chain dehydrogenases/reductases (SDR) family.</text>
</comment>
<evidence type="ECO:0000256" key="3">
    <source>
        <dbReference type="ARBA" id="ARBA00023002"/>
    </source>
</evidence>
<dbReference type="PANTHER" id="PTHR43618:SF8">
    <property type="entry name" value="7ALPHA-HYDROXYSTEROID DEHYDROGENASE"/>
    <property type="match status" value="1"/>
</dbReference>
<evidence type="ECO:0000313" key="5">
    <source>
        <dbReference type="Proteomes" id="UP000304864"/>
    </source>
</evidence>
<dbReference type="AlphaFoldDB" id="A0A4V1HI15"/>
<dbReference type="PRINTS" id="PR00080">
    <property type="entry name" value="SDRFAMILY"/>
</dbReference>
<reference evidence="4 5" key="1">
    <citation type="submission" date="2019-05" db="EMBL/GenBank/DDBJ databases">
        <title>Thiomicrorhabdus sediminis sp. nov, a novel sulfur-oxidizing bacterium isolated from coastal sediment.</title>
        <authorList>
            <person name="Liu X."/>
        </authorList>
    </citation>
    <scope>NUCLEOTIDE SEQUENCE [LARGE SCALE GENOMIC DNA]</scope>
    <source>
        <strain evidence="4 5">G1</strain>
    </source>
</reference>
<evidence type="ECO:0000313" key="4">
    <source>
        <dbReference type="EMBL" id="QCU90943.1"/>
    </source>
</evidence>
<dbReference type="OrthoDB" id="5786478at2"/>
<name>A0A4V1HI15_9GAMM</name>
<keyword evidence="2" id="KW-0521">NADP</keyword>
<accession>A0A4V1HI15</accession>